<dbReference type="EMBL" id="CAJNIZ010047398">
    <property type="protein sequence ID" value="CAE7767184.1"/>
    <property type="molecule type" value="Genomic_DNA"/>
</dbReference>
<gene>
    <name evidence="2" type="ORF">SPIL2461_LOCUS22522</name>
</gene>
<dbReference type="OrthoDB" id="437137at2759"/>
<feature type="non-terminal residue" evidence="2">
    <location>
        <position position="1240"/>
    </location>
</feature>
<keyword evidence="1" id="KW-0175">Coiled coil</keyword>
<proteinExistence type="predicted"/>
<evidence type="ECO:0000313" key="2">
    <source>
        <dbReference type="EMBL" id="CAE7767184.1"/>
    </source>
</evidence>
<sequence length="1240" mass="139203">MCLGLAKTVATKVVLRAGGASEQKPTSANRWDHAFYQSGYIGSSVVFHNGDARDAVETLPPQQLNDALAVSFCVDLPDEASVESCRAVVSLVASLQLHREQFLAQADKLRETNPVYEKGVKQIDEQEVKSLAPPPVLDCVLPVVVGEEGPGKIAGTGPETATEGLASLLWSRVCKISTPSNTEVSACVAQMMEKLREFERAGERSVAKEMEAMIDGKCTLLDERVRRRILQIYQEIHASCKQLSADDRRRVPERELAVTRRSRSLLWIPGGGRTIPHLYVTRGKKALSLWDWRIWTMAKPRLWRYGDAGNLYDRDTLLTTTDWAAALLLREELEYDVGPEKGYKSPVQNRILPENAGLKSLNDNTVPGVVRDAITATRKASMTVVGTDGRRELCRHEGVAYMETFDDPVGQTVQFELLIPLFLLRALNVRPDTLASRGTGRPPVREWCSDGAAAASTGAGMVGPILAFRGEIASVQAAPRLFGDLEPGSPVKIASEARDMSKFDDGYTTKPNPGLGSVLEMLRQGVERLEKARAERERDRDAEAKRCELAGEELPRYTCRNILFSETLKTLGRLSSSYRRCYWKSASEVIFPLLQQHLTYASHRTWKLYTKKAVFFALAAFRRLHGDSVAQAWTQTVDHGEAVVYREGLDDVVMSGRRKMRTRDELKCEELVFFVGPQGQICRNAQEVFDRDQALRRLKKVHQLTFIQDLLQQSAAEERVVQNVAQGTCPNLRAFQATGEDKRIASEPRVPMFEGFTVPPFEYDREHNAMYKQLQCRPFAVSASPRNTQSQDDLVLDAFTKLCQPRQKTSESARVAVFPSLWETHEVRAAMLQQLRERLAGSECEQSGMDSLQNSFADLSDRIRCSEYSAMQAVERFANLEGLARARHEKPKRRRDEDQYLLEKVAQVMTPGEEGAVATVRDMGATAHWLPRECVRLSDQTVYQWPSDLLADLVQNLPPQEALNEDQKLFRARFGVILDAVFKEGGSGKTYVAQKLIFPIVLFIWPPEDGRENLAGGGGKESKLNRNWQSCRVLIMEEICMISALLFNKLDYRAMLGRRESHHLSPDEYHRTGNAFGRIPITLYLGDFLQLRPTGQLSLVADMDEKDKGGNLVYNDVPPEVTHAQAVFDRVHDVFELRGTMRFVPGDSLVELLQCMRAGSPSPEEVWTAFTARCVSGKLLSLDQQFFDENFRSGFCMSSHWNSLTRMMNRRAILDAACSQVPLVMLQCADERMNLDTDAT</sequence>
<comment type="caution">
    <text evidence="2">The sequence shown here is derived from an EMBL/GenBank/DDBJ whole genome shotgun (WGS) entry which is preliminary data.</text>
</comment>
<reference evidence="2" key="1">
    <citation type="submission" date="2021-02" db="EMBL/GenBank/DDBJ databases">
        <authorList>
            <person name="Dougan E. K."/>
            <person name="Rhodes N."/>
            <person name="Thang M."/>
            <person name="Chan C."/>
        </authorList>
    </citation>
    <scope>NUCLEOTIDE SEQUENCE</scope>
</reference>
<evidence type="ECO:0000313" key="3">
    <source>
        <dbReference type="Proteomes" id="UP000649617"/>
    </source>
</evidence>
<feature type="coiled-coil region" evidence="1">
    <location>
        <begin position="519"/>
        <end position="546"/>
    </location>
</feature>
<accession>A0A812Y5A5</accession>
<dbReference type="Proteomes" id="UP000649617">
    <property type="component" value="Unassembled WGS sequence"/>
</dbReference>
<protein>
    <recommendedName>
        <fullName evidence="4">ATP-dependent DNA helicase</fullName>
    </recommendedName>
</protein>
<keyword evidence="3" id="KW-1185">Reference proteome</keyword>
<evidence type="ECO:0008006" key="4">
    <source>
        <dbReference type="Google" id="ProtNLM"/>
    </source>
</evidence>
<evidence type="ECO:0000256" key="1">
    <source>
        <dbReference type="SAM" id="Coils"/>
    </source>
</evidence>
<dbReference type="AlphaFoldDB" id="A0A812Y5A5"/>
<organism evidence="2 3">
    <name type="scientific">Symbiodinium pilosum</name>
    <name type="common">Dinoflagellate</name>
    <dbReference type="NCBI Taxonomy" id="2952"/>
    <lineage>
        <taxon>Eukaryota</taxon>
        <taxon>Sar</taxon>
        <taxon>Alveolata</taxon>
        <taxon>Dinophyceae</taxon>
        <taxon>Suessiales</taxon>
        <taxon>Symbiodiniaceae</taxon>
        <taxon>Symbiodinium</taxon>
    </lineage>
</organism>
<name>A0A812Y5A5_SYMPI</name>